<keyword evidence="8" id="KW-0548">Nucleotidyltransferase</keyword>
<proteinExistence type="predicted"/>
<dbReference type="CDD" id="cd01647">
    <property type="entry name" value="RT_LTR"/>
    <property type="match status" value="1"/>
</dbReference>
<feature type="compositionally biased region" description="Acidic residues" evidence="11">
    <location>
        <begin position="488"/>
        <end position="497"/>
    </location>
</feature>
<dbReference type="GO" id="GO:0003887">
    <property type="term" value="F:DNA-directed DNA polymerase activity"/>
    <property type="evidence" value="ECO:0007669"/>
    <property type="project" value="UniProtKB-KW"/>
</dbReference>
<reference evidence="16" key="1">
    <citation type="submission" date="2018-02" db="EMBL/GenBank/DDBJ databases">
        <authorList>
            <person name="Cohen D.B."/>
            <person name="Kent A.D."/>
        </authorList>
    </citation>
    <scope>NUCLEOTIDE SEQUENCE</scope>
</reference>
<keyword evidence="1" id="KW-0540">Nuclease</keyword>
<evidence type="ECO:0000256" key="5">
    <source>
        <dbReference type="ARBA" id="ARBA00022842"/>
    </source>
</evidence>
<feature type="compositionally biased region" description="Basic and acidic residues" evidence="11">
    <location>
        <begin position="39"/>
        <end position="48"/>
    </location>
</feature>
<dbReference type="GO" id="GO:0046872">
    <property type="term" value="F:metal ion binding"/>
    <property type="evidence" value="ECO:0007669"/>
    <property type="project" value="UniProtKB-KW"/>
</dbReference>
<evidence type="ECO:0000256" key="8">
    <source>
        <dbReference type="ARBA" id="ARBA00022932"/>
    </source>
</evidence>
<evidence type="ECO:0000259" key="15">
    <source>
        <dbReference type="Pfam" id="PF25597"/>
    </source>
</evidence>
<dbReference type="SUPFAM" id="SSF56672">
    <property type="entry name" value="DNA/RNA polymerases"/>
    <property type="match status" value="2"/>
</dbReference>
<evidence type="ECO:0000256" key="4">
    <source>
        <dbReference type="ARBA" id="ARBA00022801"/>
    </source>
</evidence>
<evidence type="ECO:0000259" key="14">
    <source>
        <dbReference type="Pfam" id="PF17919"/>
    </source>
</evidence>
<gene>
    <name evidence="16" type="ORF">FSB_LOCUS35568</name>
</gene>
<dbReference type="InterPro" id="IPR057670">
    <property type="entry name" value="SH3_retrovirus"/>
</dbReference>
<evidence type="ECO:0000256" key="10">
    <source>
        <dbReference type="ARBA" id="ARBA00023268"/>
    </source>
</evidence>
<dbReference type="InterPro" id="IPR043128">
    <property type="entry name" value="Rev_trsase/Diguanyl_cyclase"/>
</dbReference>
<evidence type="ECO:0000256" key="6">
    <source>
        <dbReference type="ARBA" id="ARBA00022908"/>
    </source>
</evidence>
<feature type="compositionally biased region" description="Polar residues" evidence="11">
    <location>
        <begin position="62"/>
        <end position="71"/>
    </location>
</feature>
<feature type="region of interest" description="Disordered" evidence="11">
    <location>
        <begin position="471"/>
        <end position="522"/>
    </location>
</feature>
<dbReference type="Pfam" id="PF17919">
    <property type="entry name" value="RT_RNaseH_2"/>
    <property type="match status" value="1"/>
</dbReference>
<dbReference type="Gene3D" id="3.30.420.10">
    <property type="entry name" value="Ribonuclease H-like superfamily/Ribonuclease H"/>
    <property type="match status" value="1"/>
</dbReference>
<feature type="domain" description="Retroviral polymerase SH3-like" evidence="15">
    <location>
        <begin position="406"/>
        <end position="465"/>
    </location>
</feature>
<keyword evidence="5" id="KW-0460">Magnesium</keyword>
<dbReference type="EMBL" id="OIVN01002946">
    <property type="protein sequence ID" value="SPD07686.1"/>
    <property type="molecule type" value="Genomic_DNA"/>
</dbReference>
<dbReference type="InterPro" id="IPR013103">
    <property type="entry name" value="RVT_2"/>
</dbReference>
<dbReference type="PANTHER" id="PTHR42648:SF11">
    <property type="entry name" value="TRANSPOSON TY4-P GAG-POL POLYPROTEIN"/>
    <property type="match status" value="1"/>
</dbReference>
<feature type="domain" description="Reverse transcriptase Ty1/copia-type" evidence="13">
    <location>
        <begin position="549"/>
        <end position="682"/>
    </location>
</feature>
<evidence type="ECO:0000313" key="16">
    <source>
        <dbReference type="EMBL" id="SPD07686.1"/>
    </source>
</evidence>
<evidence type="ECO:0000256" key="2">
    <source>
        <dbReference type="ARBA" id="ARBA00022723"/>
    </source>
</evidence>
<evidence type="ECO:0008006" key="17">
    <source>
        <dbReference type="Google" id="ProtNLM"/>
    </source>
</evidence>
<keyword evidence="7" id="KW-0695">RNA-directed DNA polymerase</keyword>
<keyword evidence="6" id="KW-0229">DNA integration</keyword>
<evidence type="ECO:0000256" key="11">
    <source>
        <dbReference type="SAM" id="MobiDB-lite"/>
    </source>
</evidence>
<keyword evidence="10" id="KW-0511">Multifunctional enzyme</keyword>
<dbReference type="InterPro" id="IPR036397">
    <property type="entry name" value="RNaseH_sf"/>
</dbReference>
<keyword evidence="8" id="KW-0808">Transferase</keyword>
<dbReference type="Pfam" id="PF25597">
    <property type="entry name" value="SH3_retrovirus"/>
    <property type="match status" value="1"/>
</dbReference>
<protein>
    <recommendedName>
        <fullName evidence="17">Integrase catalytic domain-containing protein</fullName>
    </recommendedName>
</protein>
<dbReference type="GO" id="GO:0003964">
    <property type="term" value="F:RNA-directed DNA polymerase activity"/>
    <property type="evidence" value="ECO:0007669"/>
    <property type="project" value="UniProtKB-KW"/>
</dbReference>
<feature type="compositionally biased region" description="Polar residues" evidence="11">
    <location>
        <begin position="471"/>
        <end position="484"/>
    </location>
</feature>
<evidence type="ECO:0000259" key="12">
    <source>
        <dbReference type="Pfam" id="PF00078"/>
    </source>
</evidence>
<dbReference type="Pfam" id="PF00078">
    <property type="entry name" value="RVT_1"/>
    <property type="match status" value="1"/>
</dbReference>
<dbReference type="Pfam" id="PF07727">
    <property type="entry name" value="RVT_2"/>
    <property type="match status" value="1"/>
</dbReference>
<dbReference type="PANTHER" id="PTHR42648">
    <property type="entry name" value="TRANSPOSASE, PUTATIVE-RELATED"/>
    <property type="match status" value="1"/>
</dbReference>
<evidence type="ECO:0000256" key="9">
    <source>
        <dbReference type="ARBA" id="ARBA00023172"/>
    </source>
</evidence>
<dbReference type="Gene3D" id="3.30.70.270">
    <property type="match status" value="1"/>
</dbReference>
<dbReference type="InterPro" id="IPR039537">
    <property type="entry name" value="Retrotran_Ty1/copia-like"/>
</dbReference>
<keyword evidence="3" id="KW-0255">Endonuclease</keyword>
<dbReference type="InterPro" id="IPR012337">
    <property type="entry name" value="RNaseH-like_sf"/>
</dbReference>
<dbReference type="InterPro" id="IPR043502">
    <property type="entry name" value="DNA/RNA_pol_sf"/>
</dbReference>
<feature type="compositionally biased region" description="Basic and acidic residues" evidence="11">
    <location>
        <begin position="498"/>
        <end position="516"/>
    </location>
</feature>
<organism evidence="16">
    <name type="scientific">Fagus sylvatica</name>
    <name type="common">Beechnut</name>
    <dbReference type="NCBI Taxonomy" id="28930"/>
    <lineage>
        <taxon>Eukaryota</taxon>
        <taxon>Viridiplantae</taxon>
        <taxon>Streptophyta</taxon>
        <taxon>Embryophyta</taxon>
        <taxon>Tracheophyta</taxon>
        <taxon>Spermatophyta</taxon>
        <taxon>Magnoliopsida</taxon>
        <taxon>eudicotyledons</taxon>
        <taxon>Gunneridae</taxon>
        <taxon>Pentapetalae</taxon>
        <taxon>rosids</taxon>
        <taxon>fabids</taxon>
        <taxon>Fagales</taxon>
        <taxon>Fagaceae</taxon>
        <taxon>Fagus</taxon>
    </lineage>
</organism>
<accession>A0A2N9GZK0</accession>
<dbReference type="GO" id="GO:0015074">
    <property type="term" value="P:DNA integration"/>
    <property type="evidence" value="ECO:0007669"/>
    <property type="project" value="UniProtKB-KW"/>
</dbReference>
<evidence type="ECO:0000256" key="3">
    <source>
        <dbReference type="ARBA" id="ARBA00022759"/>
    </source>
</evidence>
<dbReference type="GO" id="GO:0006310">
    <property type="term" value="P:DNA recombination"/>
    <property type="evidence" value="ECO:0007669"/>
    <property type="project" value="UniProtKB-KW"/>
</dbReference>
<dbReference type="AlphaFoldDB" id="A0A2N9GZK0"/>
<feature type="domain" description="Reverse transcriptase/retrotransposon-derived protein RNase H-like" evidence="14">
    <location>
        <begin position="232"/>
        <end position="304"/>
    </location>
</feature>
<dbReference type="Gene3D" id="3.10.10.10">
    <property type="entry name" value="HIV Type 1 Reverse Transcriptase, subunit A, domain 1"/>
    <property type="match status" value="1"/>
</dbReference>
<name>A0A2N9GZK0_FAGSY</name>
<dbReference type="SUPFAM" id="SSF53098">
    <property type="entry name" value="Ribonuclease H-like"/>
    <property type="match status" value="1"/>
</dbReference>
<dbReference type="GO" id="GO:0004519">
    <property type="term" value="F:endonuclease activity"/>
    <property type="evidence" value="ECO:0007669"/>
    <property type="project" value="UniProtKB-KW"/>
</dbReference>
<dbReference type="InterPro" id="IPR000477">
    <property type="entry name" value="RT_dom"/>
</dbReference>
<evidence type="ECO:0000256" key="7">
    <source>
        <dbReference type="ARBA" id="ARBA00022918"/>
    </source>
</evidence>
<dbReference type="InterPro" id="IPR041577">
    <property type="entry name" value="RT_RNaseH_2"/>
</dbReference>
<feature type="region of interest" description="Disordered" evidence="11">
    <location>
        <begin position="37"/>
        <end position="74"/>
    </location>
</feature>
<sequence length="683" mass="78617">MDQRVERLEETVNSLQSNQQQIIERLSKVFNKLSTITTNHKEEEASHDSRRRHSQGGHLDGSHTNGSNQSYAPRVKLDFPKNGLLARYGPTQFYDYFGELIKLQQVGLVKEHQAKFEHLLAKVGYLPPTRQVSCFEAHIISLVNPLRHSVACVHLKARRYELLWPQVRNSQAKLDLRSGFHQIKVRPANIPKIVFRMHHGRFEFLVMPFGLTNAPSTFQALMNDIFKNQLPEKAFEALKEVMTKAPVLALPNFDKQFIVECDASRVGLGVVLKQDQPIAFHSHALHGKKLLLSTYEKEMLALVMVYFLKNKSDAFVTFKKWKVEAENQTGRKLKCLRTDNGTKYRDGEFLKFCEKHGIKRHFTAEAVNMACYIINRSPRAALDGKVSEEVWTGQEVDNSLMRIFGCPTYLHISSEDRSKLDPKSKKCIFLGYEKGVKGYKLWDPVAQKVMISRDVIFDEKSMTKAFKENKYQATESNNSNSRSAVQVELDELESQPEEESHGSDEELDSTRTERPKCNKRPPVRKQLTALKKDKWMEGMVEKTESFSKNKTWELTKLPKGKKPIGCKWVFKKKEAVSKKEGERFKARLVAKGYSQRYGIDYGEVFSPVVRHTSIRAVLALVADQDLELEQLDVKMAFLHGNLEEEIFMVQPEGFKKPGIENLVCRLKNSLYGLKQSPRQWYKR</sequence>
<dbReference type="GO" id="GO:0016787">
    <property type="term" value="F:hydrolase activity"/>
    <property type="evidence" value="ECO:0007669"/>
    <property type="project" value="UniProtKB-KW"/>
</dbReference>
<keyword evidence="4" id="KW-0378">Hydrolase</keyword>
<evidence type="ECO:0000256" key="1">
    <source>
        <dbReference type="ARBA" id="ARBA00022722"/>
    </source>
</evidence>
<dbReference type="GO" id="GO:0003676">
    <property type="term" value="F:nucleic acid binding"/>
    <property type="evidence" value="ECO:0007669"/>
    <property type="project" value="InterPro"/>
</dbReference>
<keyword evidence="8" id="KW-0239">DNA-directed DNA polymerase</keyword>
<keyword evidence="2" id="KW-0479">Metal-binding</keyword>
<feature type="domain" description="Reverse transcriptase" evidence="12">
    <location>
        <begin position="172"/>
        <end position="229"/>
    </location>
</feature>
<keyword evidence="9" id="KW-0233">DNA recombination</keyword>
<evidence type="ECO:0000259" key="13">
    <source>
        <dbReference type="Pfam" id="PF07727"/>
    </source>
</evidence>